<dbReference type="Proteomes" id="UP000185944">
    <property type="component" value="Unassembled WGS sequence"/>
</dbReference>
<evidence type="ECO:0000256" key="1">
    <source>
        <dbReference type="SAM" id="Phobius"/>
    </source>
</evidence>
<proteinExistence type="predicted"/>
<dbReference type="AlphaFoldDB" id="A0A177EEG0"/>
<feature type="transmembrane region" description="Helical" evidence="1">
    <location>
        <begin position="87"/>
        <end position="106"/>
    </location>
</feature>
<protein>
    <submittedName>
        <fullName evidence="2">Uncharacterized protein</fullName>
    </submittedName>
</protein>
<keyword evidence="1" id="KW-0812">Transmembrane</keyword>
<sequence length="308" mass="35076">MVGEHGVHAYLTGKFMSRTILIMIAVITIICYLDTLLLIILCHINTVIAKEYQDRTIIVTILAQVSLTTTVNLLLMQGFMNRNILQIILVSFFNGTTKLVLAWRSAEEVQNVFGTLLLAVSGSFVLFLFCTTIFGLLCRKEFGWFYYKTYGANINRNSVYTIRTALDAMFKVAAQLFICLWFSKYLLEIDGLFYLPVTVFQFIGVLSYIAEYRIESYLLRCTNITLNALVLTFRLLQLIDPFYIEDTGPGISDGTNFNGTYMLLDACNRVVIEVVYISLLILDIFSFGYGYTGSNRDMRKKRMALGDE</sequence>
<feature type="transmembrane region" description="Helical" evidence="1">
    <location>
        <begin position="168"/>
        <end position="187"/>
    </location>
</feature>
<reference evidence="2 3" key="1">
    <citation type="submission" date="2016-02" db="EMBL/GenBank/DDBJ databases">
        <title>Discovery of a natural microsporidian pathogen with a broad tissue tropism in Caenorhabditis elegans.</title>
        <authorList>
            <person name="Luallen R.J."/>
            <person name="Reinke A.W."/>
            <person name="Tong L."/>
            <person name="Botts M.R."/>
            <person name="Felix M.-A."/>
            <person name="Troemel E.R."/>
        </authorList>
    </citation>
    <scope>NUCLEOTIDE SEQUENCE [LARGE SCALE GENOMIC DNA]</scope>
    <source>
        <strain evidence="2 3">JUm2807</strain>
    </source>
</reference>
<dbReference type="OrthoDB" id="2196486at2759"/>
<dbReference type="RefSeq" id="XP_067544571.1">
    <property type="nucleotide sequence ID" value="XM_067689097.1"/>
</dbReference>
<accession>A0A177EEG0</accession>
<keyword evidence="1" id="KW-1133">Transmembrane helix</keyword>
<feature type="transmembrane region" description="Helical" evidence="1">
    <location>
        <begin position="217"/>
        <end position="236"/>
    </location>
</feature>
<dbReference type="VEuPathDB" id="MicrosporidiaDB:NEDG_01679"/>
<feature type="transmembrane region" description="Helical" evidence="1">
    <location>
        <begin position="20"/>
        <end position="44"/>
    </location>
</feature>
<dbReference type="EMBL" id="LTDL01000037">
    <property type="protein sequence ID" value="OAG30096.1"/>
    <property type="molecule type" value="Genomic_DNA"/>
</dbReference>
<organism evidence="2 3">
    <name type="scientific">Nematocida displodere</name>
    <dbReference type="NCBI Taxonomy" id="1805483"/>
    <lineage>
        <taxon>Eukaryota</taxon>
        <taxon>Fungi</taxon>
        <taxon>Fungi incertae sedis</taxon>
        <taxon>Microsporidia</taxon>
        <taxon>Nematocida</taxon>
    </lineage>
</organism>
<feature type="transmembrane region" description="Helical" evidence="1">
    <location>
        <begin position="193"/>
        <end position="210"/>
    </location>
</feature>
<feature type="transmembrane region" description="Helical" evidence="1">
    <location>
        <begin position="270"/>
        <end position="292"/>
    </location>
</feature>
<dbReference type="GeneID" id="93648029"/>
<name>A0A177EEG0_9MICR</name>
<keyword evidence="1" id="KW-0472">Membrane</keyword>
<feature type="transmembrane region" description="Helical" evidence="1">
    <location>
        <begin position="112"/>
        <end position="138"/>
    </location>
</feature>
<keyword evidence="3" id="KW-1185">Reference proteome</keyword>
<evidence type="ECO:0000313" key="3">
    <source>
        <dbReference type="Proteomes" id="UP000185944"/>
    </source>
</evidence>
<comment type="caution">
    <text evidence="2">The sequence shown here is derived from an EMBL/GenBank/DDBJ whole genome shotgun (WGS) entry which is preliminary data.</text>
</comment>
<feature type="transmembrane region" description="Helical" evidence="1">
    <location>
        <begin position="56"/>
        <end position="75"/>
    </location>
</feature>
<gene>
    <name evidence="2" type="ORF">NEDG_01679</name>
</gene>
<evidence type="ECO:0000313" key="2">
    <source>
        <dbReference type="EMBL" id="OAG30096.1"/>
    </source>
</evidence>